<proteinExistence type="predicted"/>
<feature type="domain" description="DUF2241" evidence="1">
    <location>
        <begin position="6"/>
        <end position="66"/>
    </location>
</feature>
<dbReference type="SUPFAM" id="SSF55021">
    <property type="entry name" value="ACT-like"/>
    <property type="match status" value="2"/>
</dbReference>
<dbReference type="Pfam" id="PF10000">
    <property type="entry name" value="ACT_3"/>
    <property type="match status" value="1"/>
</dbReference>
<accession>A0A6N7VTJ3</accession>
<dbReference type="InterPro" id="IPR045865">
    <property type="entry name" value="ACT-like_dom_sf"/>
</dbReference>
<dbReference type="PANTHER" id="PTHR39199:SF1">
    <property type="entry name" value="BLR5128 PROTEIN"/>
    <property type="match status" value="1"/>
</dbReference>
<dbReference type="InterPro" id="IPR027795">
    <property type="entry name" value="CASTOR_ACT_dom"/>
</dbReference>
<name>A0A6N7VTJ3_9ACTO</name>
<evidence type="ECO:0000313" key="4">
    <source>
        <dbReference type="Proteomes" id="UP000470875"/>
    </source>
</evidence>
<dbReference type="AlphaFoldDB" id="A0A6N7VTJ3"/>
<evidence type="ECO:0000259" key="2">
    <source>
        <dbReference type="Pfam" id="PF13840"/>
    </source>
</evidence>
<feature type="domain" description="CASTOR ACT" evidence="2">
    <location>
        <begin position="77"/>
        <end position="122"/>
    </location>
</feature>
<sequence>MNALVNLEQSLAQLDPRIVGTYVFETVDSIPSGVQPFAIIHEDEGTTIVVDQEDAAGAELPATVPFARISLGAFTSLNAVGITATIAQTLASRDIPCNVIAGFHHDHLFVPVSRAAEAMRLLAGLSSQAEGWLGR</sequence>
<evidence type="ECO:0000259" key="1">
    <source>
        <dbReference type="Pfam" id="PF10000"/>
    </source>
</evidence>
<gene>
    <name evidence="3" type="ORF">FYJ24_05705</name>
</gene>
<dbReference type="InterPro" id="IPR018717">
    <property type="entry name" value="DUF2241"/>
</dbReference>
<dbReference type="Proteomes" id="UP000470875">
    <property type="component" value="Unassembled WGS sequence"/>
</dbReference>
<keyword evidence="4" id="KW-1185">Reference proteome</keyword>
<protein>
    <submittedName>
        <fullName evidence="3">ACT domain-containing protein</fullName>
    </submittedName>
</protein>
<organism evidence="3 4">
    <name type="scientific">Scrofimicrobium canadense</name>
    <dbReference type="NCBI Taxonomy" id="2652290"/>
    <lineage>
        <taxon>Bacteria</taxon>
        <taxon>Bacillati</taxon>
        <taxon>Actinomycetota</taxon>
        <taxon>Actinomycetes</taxon>
        <taxon>Actinomycetales</taxon>
        <taxon>Actinomycetaceae</taxon>
        <taxon>Scrofimicrobium</taxon>
    </lineage>
</organism>
<dbReference type="PANTHER" id="PTHR39199">
    <property type="entry name" value="BLR5128 PROTEIN"/>
    <property type="match status" value="1"/>
</dbReference>
<dbReference type="Gene3D" id="3.30.2130.10">
    <property type="entry name" value="VC0802-like"/>
    <property type="match status" value="1"/>
</dbReference>
<evidence type="ECO:0000313" key="3">
    <source>
        <dbReference type="EMBL" id="MSS84270.1"/>
    </source>
</evidence>
<dbReference type="RefSeq" id="WP_154544465.1">
    <property type="nucleotide sequence ID" value="NZ_VULO01000006.1"/>
</dbReference>
<dbReference type="Pfam" id="PF13840">
    <property type="entry name" value="ACT_7"/>
    <property type="match status" value="1"/>
</dbReference>
<reference evidence="3 4" key="1">
    <citation type="submission" date="2019-08" db="EMBL/GenBank/DDBJ databases">
        <title>In-depth cultivation of the pig gut microbiome towards novel bacterial diversity and tailored functional studies.</title>
        <authorList>
            <person name="Wylensek D."/>
            <person name="Hitch T.C.A."/>
            <person name="Clavel T."/>
        </authorList>
    </citation>
    <scope>NUCLEOTIDE SEQUENCE [LARGE SCALE GENOMIC DNA]</scope>
    <source>
        <strain evidence="3 4">WB03_NA08</strain>
    </source>
</reference>
<comment type="caution">
    <text evidence="3">The sequence shown here is derived from an EMBL/GenBank/DDBJ whole genome shotgun (WGS) entry which is preliminary data.</text>
</comment>
<dbReference type="EMBL" id="VULO01000006">
    <property type="protein sequence ID" value="MSS84270.1"/>
    <property type="molecule type" value="Genomic_DNA"/>
</dbReference>